<name>A0A1L9QKS5_9CYAN</name>
<dbReference type="AlphaFoldDB" id="A0A1L9QKS5"/>
<organism evidence="1 2">
    <name type="scientific">Roseofilum reptotaenium AO1-A</name>
    <dbReference type="NCBI Taxonomy" id="1925591"/>
    <lineage>
        <taxon>Bacteria</taxon>
        <taxon>Bacillati</taxon>
        <taxon>Cyanobacteriota</taxon>
        <taxon>Cyanophyceae</taxon>
        <taxon>Desertifilales</taxon>
        <taxon>Desertifilaceae</taxon>
        <taxon>Roseofilum</taxon>
    </lineage>
</organism>
<keyword evidence="2" id="KW-1185">Reference proteome</keyword>
<reference evidence="1" key="1">
    <citation type="submission" date="2016-10" db="EMBL/GenBank/DDBJ databases">
        <title>CRISPR-Cas defence system in Roseofilum reptotaenium: evidence of a bacteriophage-cyanobacterium arms race in the coral black band disease.</title>
        <authorList>
            <person name="Buerger P."/>
            <person name="Wood-Charlson E.M."/>
            <person name="Weynberg K.D."/>
            <person name="Willis B."/>
            <person name="Van Oppen M.J."/>
        </authorList>
    </citation>
    <scope>NUCLEOTIDE SEQUENCE [LARGE SCALE GENOMIC DNA]</scope>
    <source>
        <strain evidence="1">AO1-A</strain>
    </source>
</reference>
<sequence>MKLSTHSTEILREIVIQYFLSLDDDRDINPDFVRAFIASLPPNGAFLKDCRRAANNCINQRSSW</sequence>
<dbReference type="Proteomes" id="UP000183940">
    <property type="component" value="Unassembled WGS sequence"/>
</dbReference>
<proteinExistence type="predicted"/>
<dbReference type="STRING" id="1925591.BI308_23120"/>
<protein>
    <submittedName>
        <fullName evidence="1">Uncharacterized protein</fullName>
    </submittedName>
</protein>
<evidence type="ECO:0000313" key="1">
    <source>
        <dbReference type="EMBL" id="OJJ16911.1"/>
    </source>
</evidence>
<dbReference type="EMBL" id="MLAW01000061">
    <property type="protein sequence ID" value="OJJ16911.1"/>
    <property type="molecule type" value="Genomic_DNA"/>
</dbReference>
<evidence type="ECO:0000313" key="2">
    <source>
        <dbReference type="Proteomes" id="UP000183940"/>
    </source>
</evidence>
<gene>
    <name evidence="1" type="ORF">BI308_23120</name>
</gene>
<accession>A0A1L9QKS5</accession>
<comment type="caution">
    <text evidence="1">The sequence shown here is derived from an EMBL/GenBank/DDBJ whole genome shotgun (WGS) entry which is preliminary data.</text>
</comment>